<feature type="non-terminal residue" evidence="1">
    <location>
        <position position="345"/>
    </location>
</feature>
<reference evidence="1" key="1">
    <citation type="submission" date="2022-06" db="EMBL/GenBank/DDBJ databases">
        <title>Phylogenomic reconstructions and comparative analyses of Kickxellomycotina fungi.</title>
        <authorList>
            <person name="Reynolds N.K."/>
            <person name="Stajich J.E."/>
            <person name="Barry K."/>
            <person name="Grigoriev I.V."/>
            <person name="Crous P."/>
            <person name="Smith M.E."/>
        </authorList>
    </citation>
    <scope>NUCLEOTIDE SEQUENCE</scope>
    <source>
        <strain evidence="1">RSA 2271</strain>
    </source>
</reference>
<evidence type="ECO:0000313" key="1">
    <source>
        <dbReference type="EMBL" id="KAJ1673340.1"/>
    </source>
</evidence>
<protein>
    <submittedName>
        <fullName evidence="1">Uncharacterized protein</fullName>
    </submittedName>
</protein>
<evidence type="ECO:0000313" key="2">
    <source>
        <dbReference type="Proteomes" id="UP001145114"/>
    </source>
</evidence>
<dbReference type="EMBL" id="JAMZIH010007069">
    <property type="protein sequence ID" value="KAJ1673340.1"/>
    <property type="molecule type" value="Genomic_DNA"/>
</dbReference>
<name>A0ACC1H9Z6_9FUNG</name>
<accession>A0ACC1H9Z6</accession>
<comment type="caution">
    <text evidence="1">The sequence shown here is derived from an EMBL/GenBank/DDBJ whole genome shotgun (WGS) entry which is preliminary data.</text>
</comment>
<dbReference type="Proteomes" id="UP001145114">
    <property type="component" value="Unassembled WGS sequence"/>
</dbReference>
<sequence>MPGQDARDIALAACDQPTNAQLQSSPPIPRSISRRDVEAISIAPSIDLMSTASRRHRAQRLLDLDVTQLFTSDTVAPMRTQAAEAAVNVTMDAKRAVDRNGGRAESPTGAIPILSSSALAEPTDSSSLGSRGEEHRGRPRAISVLSPACLADRTKSQPELAAATPRDVVPKASHEGVPPLASSPYRDPATMTWHYARRPTSPTGSMTFSTVSFRDPKEYRQRIESIRAEAGTSWLSAFVELQNQQLSASSLTPQPQSQQPSESPDIGWQEDTNAAFDESAGDLESDKSSTIKLPEFLFPRRSRAPHRQQATPNSTVAGQQPAATASPTSVASSGSSAHRDNTADR</sequence>
<gene>
    <name evidence="1" type="ORF">EV182_005427</name>
</gene>
<organism evidence="1 2">
    <name type="scientific">Spiromyces aspiralis</name>
    <dbReference type="NCBI Taxonomy" id="68401"/>
    <lineage>
        <taxon>Eukaryota</taxon>
        <taxon>Fungi</taxon>
        <taxon>Fungi incertae sedis</taxon>
        <taxon>Zoopagomycota</taxon>
        <taxon>Kickxellomycotina</taxon>
        <taxon>Kickxellomycetes</taxon>
        <taxon>Kickxellales</taxon>
        <taxon>Kickxellaceae</taxon>
        <taxon>Spiromyces</taxon>
    </lineage>
</organism>
<keyword evidence="2" id="KW-1185">Reference proteome</keyword>
<proteinExistence type="predicted"/>